<comment type="function">
    <text evidence="10">Probably acts as a heme chaperone, transferring heme to an unknown acceptor. Binds one molecule of heme per monomer, possibly covalently. Binds 1 [4Fe-4S] cluster. The cluster is coordinated with 3 cysteines and an exchangeable S-adenosyl-L-methionine.</text>
</comment>
<evidence type="ECO:0000256" key="1">
    <source>
        <dbReference type="ARBA" id="ARBA00001966"/>
    </source>
</evidence>
<comment type="similarity">
    <text evidence="2">Belongs to the anaerobic coproporphyrinogen-III oxidase family. HemW subfamily.</text>
</comment>
<gene>
    <name evidence="12" type="ORF">BXY39_3365</name>
</gene>
<evidence type="ECO:0000259" key="11">
    <source>
        <dbReference type="PROSITE" id="PS51918"/>
    </source>
</evidence>
<keyword evidence="5 10" id="KW-0949">S-adenosyl-L-methionine</keyword>
<keyword evidence="13" id="KW-1185">Reference proteome</keyword>
<evidence type="ECO:0000256" key="10">
    <source>
        <dbReference type="RuleBase" id="RU364116"/>
    </source>
</evidence>
<dbReference type="EMBL" id="REFR01000015">
    <property type="protein sequence ID" value="RMB01858.1"/>
    <property type="molecule type" value="Genomic_DNA"/>
</dbReference>
<keyword evidence="7 10" id="KW-0408">Iron</keyword>
<dbReference type="CDD" id="cd01335">
    <property type="entry name" value="Radical_SAM"/>
    <property type="match status" value="1"/>
</dbReference>
<dbReference type="InterPro" id="IPR010723">
    <property type="entry name" value="HemN_C"/>
</dbReference>
<evidence type="ECO:0000256" key="8">
    <source>
        <dbReference type="ARBA" id="ARBA00023014"/>
    </source>
</evidence>
<evidence type="ECO:0000256" key="2">
    <source>
        <dbReference type="ARBA" id="ARBA00006100"/>
    </source>
</evidence>
<dbReference type="InParanoid" id="A0A3M0BWR4"/>
<dbReference type="GO" id="GO:0005737">
    <property type="term" value="C:cytoplasm"/>
    <property type="evidence" value="ECO:0007669"/>
    <property type="project" value="UniProtKB-SubCell"/>
</dbReference>
<evidence type="ECO:0000256" key="5">
    <source>
        <dbReference type="ARBA" id="ARBA00022691"/>
    </source>
</evidence>
<evidence type="ECO:0000256" key="6">
    <source>
        <dbReference type="ARBA" id="ARBA00022723"/>
    </source>
</evidence>
<name>A0A3M0BWR4_9PROT</name>
<evidence type="ECO:0000256" key="7">
    <source>
        <dbReference type="ARBA" id="ARBA00023004"/>
    </source>
</evidence>
<keyword evidence="10" id="KW-0004">4Fe-4S</keyword>
<dbReference type="SFLD" id="SFLDF00562">
    <property type="entry name" value="HemN-like__clustered_with_heat"/>
    <property type="match status" value="1"/>
</dbReference>
<dbReference type="InterPro" id="IPR013785">
    <property type="entry name" value="Aldolase_TIM"/>
</dbReference>
<dbReference type="SUPFAM" id="SSF102114">
    <property type="entry name" value="Radical SAM enzymes"/>
    <property type="match status" value="1"/>
</dbReference>
<comment type="subcellular location">
    <subcellularLocation>
        <location evidence="10">Cytoplasm</location>
    </subcellularLocation>
</comment>
<dbReference type="SFLD" id="SFLDS00029">
    <property type="entry name" value="Radical_SAM"/>
    <property type="match status" value="1"/>
</dbReference>
<dbReference type="InterPro" id="IPR007197">
    <property type="entry name" value="rSAM"/>
</dbReference>
<dbReference type="Proteomes" id="UP000271227">
    <property type="component" value="Unassembled WGS sequence"/>
</dbReference>
<dbReference type="Pfam" id="PF06969">
    <property type="entry name" value="HemN_C"/>
    <property type="match status" value="1"/>
</dbReference>
<dbReference type="GO" id="GO:0004109">
    <property type="term" value="F:coproporphyrinogen oxidase activity"/>
    <property type="evidence" value="ECO:0007669"/>
    <property type="project" value="InterPro"/>
</dbReference>
<proteinExistence type="inferred from homology"/>
<accession>A0A3M0BWR4</accession>
<dbReference type="PROSITE" id="PS51918">
    <property type="entry name" value="RADICAL_SAM"/>
    <property type="match status" value="1"/>
</dbReference>
<dbReference type="InterPro" id="IPR034505">
    <property type="entry name" value="Coproporphyrinogen-III_oxidase"/>
</dbReference>
<feature type="domain" description="Radical SAM core" evidence="11">
    <location>
        <begin position="22"/>
        <end position="256"/>
    </location>
</feature>
<dbReference type="GO" id="GO:0051539">
    <property type="term" value="F:4 iron, 4 sulfur cluster binding"/>
    <property type="evidence" value="ECO:0007669"/>
    <property type="project" value="UniProtKB-UniRule"/>
</dbReference>
<evidence type="ECO:0000256" key="9">
    <source>
        <dbReference type="ARBA" id="ARBA00023186"/>
    </source>
</evidence>
<dbReference type="PANTHER" id="PTHR13932">
    <property type="entry name" value="COPROPORPHYRINIGEN III OXIDASE"/>
    <property type="match status" value="1"/>
</dbReference>
<organism evidence="12 13">
    <name type="scientific">Eilatimonas milleporae</name>
    <dbReference type="NCBI Taxonomy" id="911205"/>
    <lineage>
        <taxon>Bacteria</taxon>
        <taxon>Pseudomonadati</taxon>
        <taxon>Pseudomonadota</taxon>
        <taxon>Alphaproteobacteria</taxon>
        <taxon>Kordiimonadales</taxon>
        <taxon>Kordiimonadaceae</taxon>
        <taxon>Eilatimonas</taxon>
    </lineage>
</organism>
<dbReference type="AlphaFoldDB" id="A0A3M0BWR4"/>
<evidence type="ECO:0000256" key="4">
    <source>
        <dbReference type="ARBA" id="ARBA00022617"/>
    </source>
</evidence>
<comment type="caution">
    <text evidence="12">The sequence shown here is derived from an EMBL/GenBank/DDBJ whole genome shotgun (WGS) entry which is preliminary data.</text>
</comment>
<keyword evidence="4 10" id="KW-0349">Heme</keyword>
<evidence type="ECO:0000313" key="12">
    <source>
        <dbReference type="EMBL" id="RMB01858.1"/>
    </source>
</evidence>
<dbReference type="SMART" id="SM00729">
    <property type="entry name" value="Elp3"/>
    <property type="match status" value="1"/>
</dbReference>
<dbReference type="GO" id="GO:0046872">
    <property type="term" value="F:metal ion binding"/>
    <property type="evidence" value="ECO:0007669"/>
    <property type="project" value="UniProtKB-UniRule"/>
</dbReference>
<dbReference type="Gene3D" id="3.20.20.70">
    <property type="entry name" value="Aldolase class I"/>
    <property type="match status" value="1"/>
</dbReference>
<keyword evidence="10" id="KW-0963">Cytoplasm</keyword>
<dbReference type="RefSeq" id="WP_121940010.1">
    <property type="nucleotide sequence ID" value="NZ_REFR01000015.1"/>
</dbReference>
<keyword evidence="9 10" id="KW-0143">Chaperone</keyword>
<sequence>MTARPAGNGSSTALPKARTLPATPAFDAAIYIHWPFCAAKCPYCDFNSHVRERIDQDCWRDGLLSEIDGFADRYPGLRPLSVFFGGGTPSLMPDETVAAVLAHLRTRWPHADWPALEVTLEANPTSVDAQRFRGYAHAGVNRLSMGIQALNDTDLKLLGRWHSVAEALRALDVARDNFKRISFDLIYARPGQSLATWRRELGRALAFSPSHLSLYQLTIEEGTAFYQRHRRGEFTLPDEDQSHALFMETQSLCGSAGLPAYEISNHAAKGQESRHNLAYWRGDFYVGIGPGAHGRLPGDQPGAALAHSQVRRPEGWLDAVVADGIALFEATTVTPRDRFEEMLMMGLRLKGGIDLADLGQRTALGPQDWPVNRPALEAMIASGHLRREGSRLAATELGWPLINHLVTRLIV</sequence>
<evidence type="ECO:0000313" key="13">
    <source>
        <dbReference type="Proteomes" id="UP000271227"/>
    </source>
</evidence>
<dbReference type="InterPro" id="IPR006638">
    <property type="entry name" value="Elp3/MiaA/NifB-like_rSAM"/>
</dbReference>
<dbReference type="FunCoup" id="A0A3M0BWR4">
    <property type="interactions" value="563"/>
</dbReference>
<comment type="cofactor">
    <cofactor evidence="1">
        <name>[4Fe-4S] cluster</name>
        <dbReference type="ChEBI" id="CHEBI:49883"/>
    </cofactor>
</comment>
<dbReference type="SFLD" id="SFLDG01065">
    <property type="entry name" value="anaerobic_coproporphyrinogen-I"/>
    <property type="match status" value="1"/>
</dbReference>
<dbReference type="InterPro" id="IPR004559">
    <property type="entry name" value="HemW-like"/>
</dbReference>
<keyword evidence="8 10" id="KW-0411">Iron-sulfur</keyword>
<dbReference type="NCBIfam" id="TIGR00539">
    <property type="entry name" value="hemN_rel"/>
    <property type="match status" value="1"/>
</dbReference>
<dbReference type="SFLD" id="SFLDF00288">
    <property type="entry name" value="HemN-like__clustered_with_nucl"/>
    <property type="match status" value="1"/>
</dbReference>
<protein>
    <recommendedName>
        <fullName evidence="3 10">Heme chaperone HemW</fullName>
    </recommendedName>
</protein>
<evidence type="ECO:0000256" key="3">
    <source>
        <dbReference type="ARBA" id="ARBA00017228"/>
    </source>
</evidence>
<dbReference type="Pfam" id="PF04055">
    <property type="entry name" value="Radical_SAM"/>
    <property type="match status" value="1"/>
</dbReference>
<dbReference type="OrthoDB" id="9808022at2"/>
<reference evidence="12 13" key="1">
    <citation type="submission" date="2018-10" db="EMBL/GenBank/DDBJ databases">
        <title>Genomic Encyclopedia of Archaeal and Bacterial Type Strains, Phase II (KMG-II): from individual species to whole genera.</title>
        <authorList>
            <person name="Goeker M."/>
        </authorList>
    </citation>
    <scope>NUCLEOTIDE SEQUENCE [LARGE SCALE GENOMIC DNA]</scope>
    <source>
        <strain evidence="12 13">DSM 25217</strain>
    </source>
</reference>
<dbReference type="GO" id="GO:0006779">
    <property type="term" value="P:porphyrin-containing compound biosynthetic process"/>
    <property type="evidence" value="ECO:0007669"/>
    <property type="project" value="InterPro"/>
</dbReference>
<dbReference type="InterPro" id="IPR058240">
    <property type="entry name" value="rSAM_sf"/>
</dbReference>
<keyword evidence="6 10" id="KW-0479">Metal-binding</keyword>
<dbReference type="PANTHER" id="PTHR13932:SF5">
    <property type="entry name" value="RADICAL S-ADENOSYL METHIONINE DOMAIN-CONTAINING PROTEIN 1, MITOCHONDRIAL"/>
    <property type="match status" value="1"/>
</dbReference>